<dbReference type="InParanoid" id="A0A1X7VDE7"/>
<evidence type="ECO:0000313" key="1">
    <source>
        <dbReference type="EnsemblMetazoa" id="Aqu2.1.38013_001"/>
    </source>
</evidence>
<sequence length="119" mass="14124">MYYYAFLLCHPKEGYSPVAIGDFFIQEHTVLATANFLESLRHYEYILYGSKLLIHSHKFVIDSSITLFISMTKVFFEQTISSYYTRCFRIITGRHQSPYFQKGCICACISHYYYEKHEI</sequence>
<dbReference type="AlphaFoldDB" id="A0A1X7VDE7"/>
<accession>A0A1X7VDE7</accession>
<dbReference type="EnsemblMetazoa" id="Aqu2.1.38013_001">
    <property type="protein sequence ID" value="Aqu2.1.38013_001"/>
    <property type="gene ID" value="Aqu2.1.38013"/>
</dbReference>
<reference evidence="1" key="1">
    <citation type="submission" date="2017-05" db="UniProtKB">
        <authorList>
            <consortium name="EnsemblMetazoa"/>
        </authorList>
    </citation>
    <scope>IDENTIFICATION</scope>
</reference>
<proteinExistence type="predicted"/>
<protein>
    <submittedName>
        <fullName evidence="1">Uncharacterized protein</fullName>
    </submittedName>
</protein>
<organism evidence="1">
    <name type="scientific">Amphimedon queenslandica</name>
    <name type="common">Sponge</name>
    <dbReference type="NCBI Taxonomy" id="400682"/>
    <lineage>
        <taxon>Eukaryota</taxon>
        <taxon>Metazoa</taxon>
        <taxon>Porifera</taxon>
        <taxon>Demospongiae</taxon>
        <taxon>Heteroscleromorpha</taxon>
        <taxon>Haplosclerida</taxon>
        <taxon>Niphatidae</taxon>
        <taxon>Amphimedon</taxon>
    </lineage>
</organism>
<name>A0A1X7VDE7_AMPQE</name>